<name>A0AAW1XWW1_RUBAR</name>
<reference evidence="1 2" key="1">
    <citation type="journal article" date="2023" name="G3 (Bethesda)">
        <title>A chromosome-length genome assembly and annotation of blackberry (Rubus argutus, cv. 'Hillquist').</title>
        <authorList>
            <person name="Bruna T."/>
            <person name="Aryal R."/>
            <person name="Dudchenko O."/>
            <person name="Sargent D.J."/>
            <person name="Mead D."/>
            <person name="Buti M."/>
            <person name="Cavallini A."/>
            <person name="Hytonen T."/>
            <person name="Andres J."/>
            <person name="Pham M."/>
            <person name="Weisz D."/>
            <person name="Mascagni F."/>
            <person name="Usai G."/>
            <person name="Natali L."/>
            <person name="Bassil N."/>
            <person name="Fernandez G.E."/>
            <person name="Lomsadze A."/>
            <person name="Armour M."/>
            <person name="Olukolu B."/>
            <person name="Poorten T."/>
            <person name="Britton C."/>
            <person name="Davik J."/>
            <person name="Ashrafi H."/>
            <person name="Aiden E.L."/>
            <person name="Borodovsky M."/>
            <person name="Worthington M."/>
        </authorList>
    </citation>
    <scope>NUCLEOTIDE SEQUENCE [LARGE SCALE GENOMIC DNA]</scope>
    <source>
        <strain evidence="1">PI 553951</strain>
    </source>
</reference>
<dbReference type="Proteomes" id="UP001457282">
    <property type="component" value="Unassembled WGS sequence"/>
</dbReference>
<organism evidence="1 2">
    <name type="scientific">Rubus argutus</name>
    <name type="common">Southern blackberry</name>
    <dbReference type="NCBI Taxonomy" id="59490"/>
    <lineage>
        <taxon>Eukaryota</taxon>
        <taxon>Viridiplantae</taxon>
        <taxon>Streptophyta</taxon>
        <taxon>Embryophyta</taxon>
        <taxon>Tracheophyta</taxon>
        <taxon>Spermatophyta</taxon>
        <taxon>Magnoliopsida</taxon>
        <taxon>eudicotyledons</taxon>
        <taxon>Gunneridae</taxon>
        <taxon>Pentapetalae</taxon>
        <taxon>rosids</taxon>
        <taxon>fabids</taxon>
        <taxon>Rosales</taxon>
        <taxon>Rosaceae</taxon>
        <taxon>Rosoideae</taxon>
        <taxon>Rosoideae incertae sedis</taxon>
        <taxon>Rubus</taxon>
    </lineage>
</organism>
<evidence type="ECO:0000313" key="2">
    <source>
        <dbReference type="Proteomes" id="UP001457282"/>
    </source>
</evidence>
<proteinExistence type="predicted"/>
<keyword evidence="2" id="KW-1185">Reference proteome</keyword>
<gene>
    <name evidence="1" type="ORF">M0R45_017059</name>
</gene>
<accession>A0AAW1XWW1</accession>
<protein>
    <submittedName>
        <fullName evidence="1">Uncharacterized protein</fullName>
    </submittedName>
</protein>
<evidence type="ECO:0000313" key="1">
    <source>
        <dbReference type="EMBL" id="KAK9940395.1"/>
    </source>
</evidence>
<dbReference type="AlphaFoldDB" id="A0AAW1XWW1"/>
<sequence>MAGVDRDADIDCAATTSTASVKRRAAVENCGEAVVCILGRGKNWELQRLLEFGLDQGDEEAGAAAGCGCKEAQRC</sequence>
<comment type="caution">
    <text evidence="1">The sequence shown here is derived from an EMBL/GenBank/DDBJ whole genome shotgun (WGS) entry which is preliminary data.</text>
</comment>
<dbReference type="EMBL" id="JBEDUW010000003">
    <property type="protein sequence ID" value="KAK9940395.1"/>
    <property type="molecule type" value="Genomic_DNA"/>
</dbReference>